<evidence type="ECO:0000313" key="3">
    <source>
        <dbReference type="Proteomes" id="UP001151760"/>
    </source>
</evidence>
<protein>
    <submittedName>
        <fullName evidence="2">Uncharacterized protein</fullName>
    </submittedName>
</protein>
<feature type="compositionally biased region" description="Basic and acidic residues" evidence="1">
    <location>
        <begin position="172"/>
        <end position="198"/>
    </location>
</feature>
<organism evidence="2 3">
    <name type="scientific">Tanacetum coccineum</name>
    <dbReference type="NCBI Taxonomy" id="301880"/>
    <lineage>
        <taxon>Eukaryota</taxon>
        <taxon>Viridiplantae</taxon>
        <taxon>Streptophyta</taxon>
        <taxon>Embryophyta</taxon>
        <taxon>Tracheophyta</taxon>
        <taxon>Spermatophyta</taxon>
        <taxon>Magnoliopsida</taxon>
        <taxon>eudicotyledons</taxon>
        <taxon>Gunneridae</taxon>
        <taxon>Pentapetalae</taxon>
        <taxon>asterids</taxon>
        <taxon>campanulids</taxon>
        <taxon>Asterales</taxon>
        <taxon>Asteraceae</taxon>
        <taxon>Asteroideae</taxon>
        <taxon>Anthemideae</taxon>
        <taxon>Anthemidinae</taxon>
        <taxon>Tanacetum</taxon>
    </lineage>
</organism>
<gene>
    <name evidence="2" type="ORF">Tco_1058221</name>
</gene>
<proteinExistence type="predicted"/>
<feature type="region of interest" description="Disordered" evidence="1">
    <location>
        <begin position="94"/>
        <end position="198"/>
    </location>
</feature>
<feature type="compositionally biased region" description="Basic and acidic residues" evidence="1">
    <location>
        <begin position="107"/>
        <end position="118"/>
    </location>
</feature>
<dbReference type="Proteomes" id="UP001151760">
    <property type="component" value="Unassembled WGS sequence"/>
</dbReference>
<evidence type="ECO:0000256" key="1">
    <source>
        <dbReference type="SAM" id="MobiDB-lite"/>
    </source>
</evidence>
<name>A0ABQ5H8X4_9ASTR</name>
<keyword evidence="3" id="KW-1185">Reference proteome</keyword>
<reference evidence="2" key="1">
    <citation type="journal article" date="2022" name="Int. J. Mol. Sci.">
        <title>Draft Genome of Tanacetum Coccineum: Genomic Comparison of Closely Related Tanacetum-Family Plants.</title>
        <authorList>
            <person name="Yamashiro T."/>
            <person name="Shiraishi A."/>
            <person name="Nakayama K."/>
            <person name="Satake H."/>
        </authorList>
    </citation>
    <scope>NUCLEOTIDE SEQUENCE</scope>
</reference>
<sequence length="407" mass="47271">MMNEVKNHLSKFLTKVVSEVVQPRITTTVRDVLKMTPITLYQPPSTSTNSLTEYQLELKLYNMMQASRSFLYHEKHLTLYNALMNSIDVDEANVQGTKDTKKRRHNKQDPPVDADKDSKNRKRKNADTSSSKKGKTQCKSSKEAKAPTKPSASDKAIDDEELRQDDAVDDSELVKDDDMTDYEMPHDDDPTQDRSKWFKQDEVVRPKTPNPEWFKEPNRNDAYEQPWFNEMVNVERDQQDFDNLMGSTVDFTKFIKNRLKKDKITKAELEGPAFKLLKGERDRCPYDLSKPLPLKGRPVCRTTKYWMNFFFNQDLEYLKTGKKDKKYAVSLTKLKAACIRNPSLGPKDNSSTKQDMQEHLLTMSTPLRNVPQLSSGNNSLLSNSGCGYCERKLWYDETYQKEYHQLR</sequence>
<evidence type="ECO:0000313" key="2">
    <source>
        <dbReference type="EMBL" id="GJT83879.1"/>
    </source>
</evidence>
<feature type="compositionally biased region" description="Acidic residues" evidence="1">
    <location>
        <begin position="157"/>
        <end position="171"/>
    </location>
</feature>
<accession>A0ABQ5H8X4</accession>
<dbReference type="EMBL" id="BQNB010019301">
    <property type="protein sequence ID" value="GJT83879.1"/>
    <property type="molecule type" value="Genomic_DNA"/>
</dbReference>
<comment type="caution">
    <text evidence="2">The sequence shown here is derived from an EMBL/GenBank/DDBJ whole genome shotgun (WGS) entry which is preliminary data.</text>
</comment>
<reference evidence="2" key="2">
    <citation type="submission" date="2022-01" db="EMBL/GenBank/DDBJ databases">
        <authorList>
            <person name="Yamashiro T."/>
            <person name="Shiraishi A."/>
            <person name="Satake H."/>
            <person name="Nakayama K."/>
        </authorList>
    </citation>
    <scope>NUCLEOTIDE SEQUENCE</scope>
</reference>